<protein>
    <recommendedName>
        <fullName evidence="3">Tick transposon</fullName>
    </recommendedName>
</protein>
<accession>A0AAU9V855</accession>
<keyword evidence="2" id="KW-1185">Reference proteome</keyword>
<dbReference type="Gene3D" id="3.60.10.10">
    <property type="entry name" value="Endonuclease/exonuclease/phosphatase"/>
    <property type="match status" value="1"/>
</dbReference>
<dbReference type="PANTHER" id="PTHR33776:SF4">
    <property type="entry name" value="ENDONUCLEASE_EXONUCLEASE_PHOSPHATASE DOMAIN-CONTAINING PROTEIN"/>
    <property type="match status" value="1"/>
</dbReference>
<reference evidence="1" key="1">
    <citation type="submission" date="2022-03" db="EMBL/GenBank/DDBJ databases">
        <authorList>
            <person name="Tunstrom K."/>
        </authorList>
    </citation>
    <scope>NUCLEOTIDE SEQUENCE</scope>
</reference>
<sequence>MANIIDNIIDEIDEMTAAKSYLCDPESCKSIINQGGFSGSLKILTQNIRSINRNINSFKVLLARIDIACDLYILTETWNSKTISYPSLMNYDTYHTKYNRNQNDGLVIYVKNSLDCIIEEPIVTDATILCILVKPNIVIIAIYRSPSTRNISTFIESFDKLLTQYKSYQNIVIIGDINIDIKVNNDDTNSAEYLNLLSSHGIIKSHSYPTRCNSCLDHSMVKSKKPIATLVLNSPLTDHSAVITCLKTNKSTSKEFIIKSKVDFDSLLCDIQELSFDDILKSECANWAAGKLVNLLSTYLTKHSTRLLIPKKYHSIKPWITAGLVRCMRNRDRMHLKSRSNPNNVILATTYKRYKNTCNDLLRTLSHFSTNISDFQVPF</sequence>
<name>A0AAU9V855_EUPED</name>
<dbReference type="AlphaFoldDB" id="A0AAU9V855"/>
<dbReference type="EMBL" id="CAKOGL010000031">
    <property type="protein sequence ID" value="CAH2108191.1"/>
    <property type="molecule type" value="Genomic_DNA"/>
</dbReference>
<evidence type="ECO:0000313" key="2">
    <source>
        <dbReference type="Proteomes" id="UP001153954"/>
    </source>
</evidence>
<dbReference type="SUPFAM" id="SSF56219">
    <property type="entry name" value="DNase I-like"/>
    <property type="match status" value="1"/>
</dbReference>
<dbReference type="Proteomes" id="UP001153954">
    <property type="component" value="Unassembled WGS sequence"/>
</dbReference>
<comment type="caution">
    <text evidence="1">The sequence shown here is derived from an EMBL/GenBank/DDBJ whole genome shotgun (WGS) entry which is preliminary data.</text>
</comment>
<dbReference type="PANTHER" id="PTHR33776">
    <property type="entry name" value="ENDO/EXONUCLEASE/PHOSPHATASE DOMAIN-CONTAINING PROTEIN"/>
    <property type="match status" value="1"/>
</dbReference>
<evidence type="ECO:0000313" key="1">
    <source>
        <dbReference type="EMBL" id="CAH2108191.1"/>
    </source>
</evidence>
<proteinExistence type="predicted"/>
<dbReference type="InterPro" id="IPR036691">
    <property type="entry name" value="Endo/exonu/phosph_ase_sf"/>
</dbReference>
<gene>
    <name evidence="1" type="ORF">EEDITHA_LOCUS22150</name>
</gene>
<evidence type="ECO:0008006" key="3">
    <source>
        <dbReference type="Google" id="ProtNLM"/>
    </source>
</evidence>
<organism evidence="1 2">
    <name type="scientific">Euphydryas editha</name>
    <name type="common">Edith's checkerspot</name>
    <dbReference type="NCBI Taxonomy" id="104508"/>
    <lineage>
        <taxon>Eukaryota</taxon>
        <taxon>Metazoa</taxon>
        <taxon>Ecdysozoa</taxon>
        <taxon>Arthropoda</taxon>
        <taxon>Hexapoda</taxon>
        <taxon>Insecta</taxon>
        <taxon>Pterygota</taxon>
        <taxon>Neoptera</taxon>
        <taxon>Endopterygota</taxon>
        <taxon>Lepidoptera</taxon>
        <taxon>Glossata</taxon>
        <taxon>Ditrysia</taxon>
        <taxon>Papilionoidea</taxon>
        <taxon>Nymphalidae</taxon>
        <taxon>Nymphalinae</taxon>
        <taxon>Euphydryas</taxon>
    </lineage>
</organism>